<organism evidence="2">
    <name type="scientific">viral metagenome</name>
    <dbReference type="NCBI Taxonomy" id="1070528"/>
    <lineage>
        <taxon>unclassified sequences</taxon>
        <taxon>metagenomes</taxon>
        <taxon>organismal metagenomes</taxon>
    </lineage>
</organism>
<name>A0A6C0HZV4_9ZZZZ</name>
<evidence type="ECO:0000313" key="2">
    <source>
        <dbReference type="EMBL" id="QHT86288.1"/>
    </source>
</evidence>
<reference evidence="2" key="1">
    <citation type="journal article" date="2020" name="Nature">
        <title>Giant virus diversity and host interactions through global metagenomics.</title>
        <authorList>
            <person name="Schulz F."/>
            <person name="Roux S."/>
            <person name="Paez-Espino D."/>
            <person name="Jungbluth S."/>
            <person name="Walsh D.A."/>
            <person name="Denef V.J."/>
            <person name="McMahon K.D."/>
            <person name="Konstantinidis K.T."/>
            <person name="Eloe-Fadrosh E.A."/>
            <person name="Kyrpides N.C."/>
            <person name="Woyke T."/>
        </authorList>
    </citation>
    <scope>NUCLEOTIDE SEQUENCE</scope>
    <source>
        <strain evidence="2">GVMAG-M-3300023184-186</strain>
    </source>
</reference>
<accession>A0A6C0HZV4</accession>
<proteinExistence type="predicted"/>
<keyword evidence="1" id="KW-0472">Membrane</keyword>
<dbReference type="EMBL" id="MN740066">
    <property type="protein sequence ID" value="QHT86288.1"/>
    <property type="molecule type" value="Genomic_DNA"/>
</dbReference>
<sequence length="695" mass="81457">MYINILILLLILILILIIANIIILCSNKLSYMGGMGNEDIEEKSTEYDLSTHSIPDDQIIINALLLLSYSDLCKLIKCKKEKTSANELDIKIIQLAEYIKEDTIKEYMKEWVDIYDIIAQTPSKEFISDMKNDECEKVEANDCFINKLPIGKKHCRYYQPKNGHSKCYSLSRFKRYNIFDAELSKIIKSRAYDTEYKIVYGYNNGSKYSGLNSKNSNHYWRYSLIISSKTNVRYILFHTGIAINIKMVEDAPKWQAAMNELIYLLLEDENNYTGMYIFCGHSMGCSLMLFLAYKLFTEYNAFFMSKCICFGSGQTTFFRKEMKDNIFFTSTNIYIFELIGQNDNYDENDKSSGPKWLIDPAILWPYYTITNLIDEDLEFIYIPFFITVIYTPQREYDRMLTRGEKQSYIRQDMPIAEIGVNHNYETFHQWTSYKKAINTYIKLLDLDSAYYDLNVILKSSSENELTDDRMWENRLCSTFLEKIHLYDWNWNNPNMDVICSYTYQTIQDMSKINTSNPMEAIGRYKEVYIKVLKNLKRSTTKENKFCALYGAPIMFRKKAAEPHAYIIYKDKDSDDLYVYNGRAKSIIIGDIDLANEHIAYSWEVENIKISPINIAIQSYADGLVCDNDENITRSKNYKGLCYPVAIVCAYLFMKYDNYKFADVINYLSTKSPDELSSLFLKMNNHLADTIEEYWF</sequence>
<protein>
    <submittedName>
        <fullName evidence="2">Uncharacterized protein</fullName>
    </submittedName>
</protein>
<evidence type="ECO:0000256" key="1">
    <source>
        <dbReference type="SAM" id="Phobius"/>
    </source>
</evidence>
<keyword evidence="1" id="KW-0812">Transmembrane</keyword>
<keyword evidence="1" id="KW-1133">Transmembrane helix</keyword>
<feature type="transmembrane region" description="Helical" evidence="1">
    <location>
        <begin position="6"/>
        <end position="25"/>
    </location>
</feature>
<dbReference type="AlphaFoldDB" id="A0A6C0HZV4"/>